<dbReference type="Proteomes" id="UP000663874">
    <property type="component" value="Unassembled WGS sequence"/>
</dbReference>
<dbReference type="GO" id="GO:0016740">
    <property type="term" value="F:transferase activity"/>
    <property type="evidence" value="ECO:0007669"/>
    <property type="project" value="UniProtKB-KW"/>
</dbReference>
<dbReference type="EMBL" id="CAJNOU010000547">
    <property type="protein sequence ID" value="CAF1028771.1"/>
    <property type="molecule type" value="Genomic_DNA"/>
</dbReference>
<dbReference type="Proteomes" id="UP000663823">
    <property type="component" value="Unassembled WGS sequence"/>
</dbReference>
<dbReference type="SMART" id="SM00212">
    <property type="entry name" value="UBCc"/>
    <property type="match status" value="1"/>
</dbReference>
<dbReference type="EMBL" id="CAJOAX010000518">
    <property type="protein sequence ID" value="CAF3606603.1"/>
    <property type="molecule type" value="Genomic_DNA"/>
</dbReference>
<gene>
    <name evidence="13" type="ORF">FNK824_LOCUS9918</name>
    <name evidence="14" type="ORF">JBS370_LOCUS12727</name>
    <name evidence="10" type="ORF">JXQ802_LOCUS18541</name>
    <name evidence="11" type="ORF">JXQ802_LOCUS18567</name>
    <name evidence="12" type="ORF">OTI717_LOCUS7082</name>
    <name evidence="6" type="ORF">PYM288_LOCUS4252</name>
    <name evidence="7" type="ORF">RFH988_LOCUS4609</name>
    <name evidence="9" type="ORF">SEV965_LOCUS12195</name>
    <name evidence="8" type="ORF">ZHD862_LOCUS12015</name>
</gene>
<comment type="caution">
    <text evidence="10">The sequence shown here is derived from an EMBL/GenBank/DDBJ whole genome shotgun (WGS) entry which is preliminary data.</text>
</comment>
<dbReference type="InterPro" id="IPR050113">
    <property type="entry name" value="Ub_conjugating_enzyme"/>
</dbReference>
<feature type="active site" description="Glycyl thioester intermediate" evidence="3">
    <location>
        <position position="90"/>
    </location>
</feature>
<reference evidence="10" key="1">
    <citation type="submission" date="2021-02" db="EMBL/GenBank/DDBJ databases">
        <authorList>
            <person name="Nowell W R."/>
        </authorList>
    </citation>
    <scope>NUCLEOTIDE SEQUENCE</scope>
</reference>
<keyword evidence="1" id="KW-0808">Transferase</keyword>
<dbReference type="EMBL" id="CAJNOL010000490">
    <property type="protein sequence ID" value="CAF1088609.1"/>
    <property type="molecule type" value="Genomic_DNA"/>
</dbReference>
<sequence length="174" mass="19778">MSISSTSQRRLFKDLQKIRSEELPGINATPIDNDMHVWNALIDGPADTCYEDGLFTLRMEFADTYPLTPPNVRFTCKMFHPNVYADGSICLDILQRNWSPTYDVCAILTSIRSLLNDPNPNSPANNEAAKLFVENRRLYESKVRKLVEESIIADQTNNDLKMTDDQIQTSDKSS</sequence>
<evidence type="ECO:0000256" key="3">
    <source>
        <dbReference type="PROSITE-ProRule" id="PRU10133"/>
    </source>
</evidence>
<evidence type="ECO:0000313" key="10">
    <source>
        <dbReference type="EMBL" id="CAF1088142.1"/>
    </source>
</evidence>
<dbReference type="PROSITE" id="PS50127">
    <property type="entry name" value="UBC_2"/>
    <property type="match status" value="1"/>
</dbReference>
<keyword evidence="2 4" id="KW-0833">Ubl conjugation pathway</keyword>
<dbReference type="Proteomes" id="UP000663854">
    <property type="component" value="Unassembled WGS sequence"/>
</dbReference>
<accession>A0A814N6U5</accession>
<dbReference type="EMBL" id="CAJNOH010000038">
    <property type="protein sequence ID" value="CAF0793501.1"/>
    <property type="molecule type" value="Genomic_DNA"/>
</dbReference>
<evidence type="ECO:0000313" key="7">
    <source>
        <dbReference type="EMBL" id="CAF0814546.1"/>
    </source>
</evidence>
<proteinExistence type="inferred from homology"/>
<comment type="similarity">
    <text evidence="4">Belongs to the ubiquitin-conjugating enzyme family.</text>
</comment>
<keyword evidence="4" id="KW-0547">Nucleotide-binding</keyword>
<dbReference type="EMBL" id="CAJNOL010000489">
    <property type="protein sequence ID" value="CAF1088142.1"/>
    <property type="molecule type" value="Genomic_DNA"/>
</dbReference>
<evidence type="ECO:0000256" key="2">
    <source>
        <dbReference type="ARBA" id="ARBA00022786"/>
    </source>
</evidence>
<dbReference type="InterPro" id="IPR016135">
    <property type="entry name" value="UBQ-conjugating_enzyme/RWD"/>
</dbReference>
<dbReference type="PANTHER" id="PTHR24067">
    <property type="entry name" value="UBIQUITIN-CONJUGATING ENZYME E2"/>
    <property type="match status" value="1"/>
</dbReference>
<dbReference type="Proteomes" id="UP000663864">
    <property type="component" value="Unassembled WGS sequence"/>
</dbReference>
<evidence type="ECO:0000313" key="9">
    <source>
        <dbReference type="EMBL" id="CAF1028771.1"/>
    </source>
</evidence>
<name>A0A814N6U5_9BILA</name>
<evidence type="ECO:0000313" key="11">
    <source>
        <dbReference type="EMBL" id="CAF1088609.1"/>
    </source>
</evidence>
<dbReference type="Proteomes" id="UP000663882">
    <property type="component" value="Unassembled WGS sequence"/>
</dbReference>
<dbReference type="CDD" id="cd23790">
    <property type="entry name" value="UBCc_UBE2A_2B"/>
    <property type="match status" value="1"/>
</dbReference>
<dbReference type="OrthoDB" id="9984419at2759"/>
<evidence type="ECO:0000313" key="15">
    <source>
        <dbReference type="Proteomes" id="UP000663870"/>
    </source>
</evidence>
<keyword evidence="15" id="KW-1185">Reference proteome</keyword>
<dbReference type="SUPFAM" id="SSF54495">
    <property type="entry name" value="UBC-like"/>
    <property type="match status" value="1"/>
</dbReference>
<evidence type="ECO:0000259" key="5">
    <source>
        <dbReference type="PROSITE" id="PS50127"/>
    </source>
</evidence>
<evidence type="ECO:0000313" key="12">
    <source>
        <dbReference type="EMBL" id="CAF3606603.1"/>
    </source>
</evidence>
<dbReference type="Gene3D" id="3.10.110.10">
    <property type="entry name" value="Ubiquitin Conjugating Enzyme"/>
    <property type="match status" value="1"/>
</dbReference>
<evidence type="ECO:0000313" key="6">
    <source>
        <dbReference type="EMBL" id="CAF0793501.1"/>
    </source>
</evidence>
<dbReference type="EMBL" id="CAJNOO010000121">
    <property type="protein sequence ID" value="CAF0814546.1"/>
    <property type="molecule type" value="Genomic_DNA"/>
</dbReference>
<dbReference type="GO" id="GO:0005524">
    <property type="term" value="F:ATP binding"/>
    <property type="evidence" value="ECO:0007669"/>
    <property type="project" value="UniProtKB-UniRule"/>
</dbReference>
<evidence type="ECO:0000313" key="8">
    <source>
        <dbReference type="EMBL" id="CAF0990838.1"/>
    </source>
</evidence>
<evidence type="ECO:0000256" key="1">
    <source>
        <dbReference type="ARBA" id="ARBA00022679"/>
    </source>
</evidence>
<evidence type="ECO:0000313" key="14">
    <source>
        <dbReference type="EMBL" id="CAF3753930.1"/>
    </source>
</evidence>
<dbReference type="EMBL" id="CAJNOT010000464">
    <property type="protein sequence ID" value="CAF0990838.1"/>
    <property type="molecule type" value="Genomic_DNA"/>
</dbReference>
<dbReference type="Proteomes" id="UP000663836">
    <property type="component" value="Unassembled WGS sequence"/>
</dbReference>
<evidence type="ECO:0000313" key="13">
    <source>
        <dbReference type="EMBL" id="CAF3712475.1"/>
    </source>
</evidence>
<dbReference type="PROSITE" id="PS00183">
    <property type="entry name" value="UBC_1"/>
    <property type="match status" value="1"/>
</dbReference>
<protein>
    <recommendedName>
        <fullName evidence="5">UBC core domain-containing protein</fullName>
    </recommendedName>
</protein>
<dbReference type="EMBL" id="CAJOBE010001078">
    <property type="protein sequence ID" value="CAF3712475.1"/>
    <property type="molecule type" value="Genomic_DNA"/>
</dbReference>
<dbReference type="FunFam" id="3.10.110.10:FF:000090">
    <property type="entry name" value="Ubiquitin-conjugating enzyme E2-17 kDa"/>
    <property type="match status" value="1"/>
</dbReference>
<organism evidence="10 15">
    <name type="scientific">Rotaria sordida</name>
    <dbReference type="NCBI Taxonomy" id="392033"/>
    <lineage>
        <taxon>Eukaryota</taxon>
        <taxon>Metazoa</taxon>
        <taxon>Spiralia</taxon>
        <taxon>Gnathifera</taxon>
        <taxon>Rotifera</taxon>
        <taxon>Eurotatoria</taxon>
        <taxon>Bdelloidea</taxon>
        <taxon>Philodinida</taxon>
        <taxon>Philodinidae</taxon>
        <taxon>Rotaria</taxon>
    </lineage>
</organism>
<dbReference type="InterPro" id="IPR000608">
    <property type="entry name" value="UBC"/>
</dbReference>
<dbReference type="AlphaFoldDB" id="A0A814N6U5"/>
<dbReference type="Proteomes" id="UP000663889">
    <property type="component" value="Unassembled WGS sequence"/>
</dbReference>
<dbReference type="EMBL" id="CAJOBD010001050">
    <property type="protein sequence ID" value="CAF3753930.1"/>
    <property type="molecule type" value="Genomic_DNA"/>
</dbReference>
<dbReference type="InterPro" id="IPR023313">
    <property type="entry name" value="UBQ-conjugating_AS"/>
</dbReference>
<dbReference type="Pfam" id="PF00179">
    <property type="entry name" value="UQ_con"/>
    <property type="match status" value="1"/>
</dbReference>
<keyword evidence="4" id="KW-0067">ATP-binding</keyword>
<dbReference type="Proteomes" id="UP000663870">
    <property type="component" value="Unassembled WGS sequence"/>
</dbReference>
<feature type="domain" description="UBC core" evidence="5">
    <location>
        <begin position="6"/>
        <end position="152"/>
    </location>
</feature>
<evidence type="ECO:0000256" key="4">
    <source>
        <dbReference type="RuleBase" id="RU362109"/>
    </source>
</evidence>